<dbReference type="GO" id="GO:0005886">
    <property type="term" value="C:plasma membrane"/>
    <property type="evidence" value="ECO:0007669"/>
    <property type="project" value="UniProtKB-SubCell"/>
</dbReference>
<dbReference type="GO" id="GO:0043952">
    <property type="term" value="P:protein transport by the Sec complex"/>
    <property type="evidence" value="ECO:0007669"/>
    <property type="project" value="UniProtKB-UniRule"/>
</dbReference>
<dbReference type="InterPro" id="IPR048634">
    <property type="entry name" value="SecD_SecF_C"/>
</dbReference>
<dbReference type="RefSeq" id="WP_043949071.1">
    <property type="nucleotide sequence ID" value="NZ_HG966617.1"/>
</dbReference>
<comment type="function">
    <text evidence="10">Part of the Sec protein translocase complex. Interacts with the SecYEG preprotein conducting channel. SecDF uses the proton motive force (PMF) to complete protein translocation after the ATP-dependent function of SecA.</text>
</comment>
<feature type="transmembrane region" description="Helical" evidence="10">
    <location>
        <begin position="465"/>
        <end position="487"/>
    </location>
</feature>
<keyword evidence="2 10" id="KW-0813">Transport</keyword>
<evidence type="ECO:0000256" key="5">
    <source>
        <dbReference type="ARBA" id="ARBA00022692"/>
    </source>
</evidence>
<evidence type="ECO:0000256" key="9">
    <source>
        <dbReference type="ARBA" id="ARBA00023136"/>
    </source>
</evidence>
<dbReference type="Gene3D" id="1.20.1640.10">
    <property type="entry name" value="Multidrug efflux transporter AcrB transmembrane domain"/>
    <property type="match status" value="1"/>
</dbReference>
<dbReference type="PATRIC" id="fig|1458461.3.peg.3004"/>
<comment type="subunit">
    <text evidence="10">Forms a complex with SecF. Part of the essential Sec protein translocation apparatus which comprises SecA, SecYEG and auxiliary proteins SecDF-YajC and YidC.</text>
</comment>
<dbReference type="Gene3D" id="3.30.1360.200">
    <property type="match status" value="1"/>
</dbReference>
<dbReference type="GO" id="GO:0015450">
    <property type="term" value="F:protein-transporting ATPase activity"/>
    <property type="evidence" value="ECO:0007669"/>
    <property type="project" value="InterPro"/>
</dbReference>
<dbReference type="NCBIfam" id="TIGR00916">
    <property type="entry name" value="2A0604s01"/>
    <property type="match status" value="1"/>
</dbReference>
<keyword evidence="9 10" id="KW-0472">Membrane</keyword>
<dbReference type="GO" id="GO:0006605">
    <property type="term" value="P:protein targeting"/>
    <property type="evidence" value="ECO:0007669"/>
    <property type="project" value="UniProtKB-UniRule"/>
</dbReference>
<dbReference type="PANTHER" id="PTHR30081:SF1">
    <property type="entry name" value="PROTEIN TRANSLOCASE SUBUNIT SECD"/>
    <property type="match status" value="1"/>
</dbReference>
<feature type="transmembrane region" description="Helical" evidence="10">
    <location>
        <begin position="375"/>
        <end position="394"/>
    </location>
</feature>
<dbReference type="Proteomes" id="UP000032160">
    <property type="component" value="Chromosome I"/>
</dbReference>
<dbReference type="PANTHER" id="PTHR30081">
    <property type="entry name" value="PROTEIN-EXPORT MEMBRANE PROTEIN SEC"/>
    <property type="match status" value="1"/>
</dbReference>
<dbReference type="FunFam" id="1.20.1640.10:FF:000004">
    <property type="entry name" value="Protein translocase subunit SecD"/>
    <property type="match status" value="1"/>
</dbReference>
<organism evidence="14 15">
    <name type="scientific">Candidatus Phaeomarinibacter ectocarpi</name>
    <dbReference type="NCBI Taxonomy" id="1458461"/>
    <lineage>
        <taxon>Bacteria</taxon>
        <taxon>Pseudomonadati</taxon>
        <taxon>Pseudomonadota</taxon>
        <taxon>Alphaproteobacteria</taxon>
        <taxon>Hyphomicrobiales</taxon>
        <taxon>Parvibaculaceae</taxon>
        <taxon>Candidatus Phaeomarinibacter</taxon>
    </lineage>
</organism>
<keyword evidence="3 10" id="KW-1003">Cell membrane</keyword>
<name>X5MNF4_9HYPH</name>
<feature type="domain" description="Protein export membrane protein SecD/SecF C-terminal" evidence="11">
    <location>
        <begin position="355"/>
        <end position="515"/>
    </location>
</feature>
<dbReference type="KEGG" id="pect:BN1012_Phect2998"/>
<evidence type="ECO:0000256" key="1">
    <source>
        <dbReference type="ARBA" id="ARBA00004651"/>
    </source>
</evidence>
<evidence type="ECO:0000256" key="2">
    <source>
        <dbReference type="ARBA" id="ARBA00022448"/>
    </source>
</evidence>
<feature type="transmembrane region" description="Helical" evidence="10">
    <location>
        <begin position="425"/>
        <end position="444"/>
    </location>
</feature>
<evidence type="ECO:0000256" key="4">
    <source>
        <dbReference type="ARBA" id="ARBA00022519"/>
    </source>
</evidence>
<keyword evidence="8 10" id="KW-0811">Translocation</keyword>
<dbReference type="HOGENOM" id="CLU_007894_4_3_5"/>
<evidence type="ECO:0000256" key="10">
    <source>
        <dbReference type="HAMAP-Rule" id="MF_01463"/>
    </source>
</evidence>
<evidence type="ECO:0000256" key="6">
    <source>
        <dbReference type="ARBA" id="ARBA00022927"/>
    </source>
</evidence>
<dbReference type="InterPro" id="IPR055344">
    <property type="entry name" value="SecD_SecF_C_bact"/>
</dbReference>
<evidence type="ECO:0000259" key="12">
    <source>
        <dbReference type="Pfam" id="PF21760"/>
    </source>
</evidence>
<keyword evidence="4" id="KW-0997">Cell inner membrane</keyword>
<feature type="domain" description="SecDF P1 head subdomain" evidence="13">
    <location>
        <begin position="246"/>
        <end position="351"/>
    </location>
</feature>
<evidence type="ECO:0000259" key="13">
    <source>
        <dbReference type="Pfam" id="PF22599"/>
    </source>
</evidence>
<dbReference type="HAMAP" id="MF_01463_B">
    <property type="entry name" value="SecD_B"/>
    <property type="match status" value="1"/>
</dbReference>
<dbReference type="Pfam" id="PF07549">
    <property type="entry name" value="Sec_GG"/>
    <property type="match status" value="1"/>
</dbReference>
<keyword evidence="6 10" id="KW-0653">Protein transport</keyword>
<dbReference type="AlphaFoldDB" id="X5MNF4"/>
<feature type="domain" description="Protein translocase subunit SecDF P1" evidence="12">
    <location>
        <begin position="162"/>
        <end position="220"/>
    </location>
</feature>
<dbReference type="InterPro" id="IPR022813">
    <property type="entry name" value="SecD/SecF_arch_bac"/>
</dbReference>
<dbReference type="InterPro" id="IPR005791">
    <property type="entry name" value="SecD"/>
</dbReference>
<evidence type="ECO:0000259" key="11">
    <source>
        <dbReference type="Pfam" id="PF02355"/>
    </source>
</evidence>
<feature type="transmembrane region" description="Helical" evidence="10">
    <location>
        <begin position="401"/>
        <end position="419"/>
    </location>
</feature>
<dbReference type="Pfam" id="PF02355">
    <property type="entry name" value="SecD_SecF_C"/>
    <property type="match status" value="1"/>
</dbReference>
<dbReference type="Pfam" id="PF21760">
    <property type="entry name" value="SecD_1st"/>
    <property type="match status" value="1"/>
</dbReference>
<dbReference type="Gene3D" id="3.30.70.3400">
    <property type="match status" value="2"/>
</dbReference>
<evidence type="ECO:0000313" key="15">
    <source>
        <dbReference type="Proteomes" id="UP000032160"/>
    </source>
</evidence>
<evidence type="ECO:0000256" key="7">
    <source>
        <dbReference type="ARBA" id="ARBA00022989"/>
    </source>
</evidence>
<keyword evidence="7 10" id="KW-1133">Transmembrane helix</keyword>
<dbReference type="NCBIfam" id="TIGR01129">
    <property type="entry name" value="secD"/>
    <property type="match status" value="1"/>
</dbReference>
<proteinExistence type="inferred from homology"/>
<comment type="similarity">
    <text evidence="10">Belongs to the SecD/SecF family. SecD subfamily.</text>
</comment>
<dbReference type="FunFam" id="3.30.1360.200:FF:000002">
    <property type="entry name" value="Preprotein translocase subunit SecD"/>
    <property type="match status" value="1"/>
</dbReference>
<keyword evidence="5 10" id="KW-0812">Transmembrane</keyword>
<evidence type="ECO:0000313" key="14">
    <source>
        <dbReference type="EMBL" id="CDO61210.1"/>
    </source>
</evidence>
<dbReference type="EMBL" id="HG966617">
    <property type="protein sequence ID" value="CDO61210.1"/>
    <property type="molecule type" value="Genomic_DNA"/>
</dbReference>
<protein>
    <recommendedName>
        <fullName evidence="10">Protein translocase subunit SecD</fullName>
    </recommendedName>
</protein>
<keyword evidence="15" id="KW-1185">Reference proteome</keyword>
<dbReference type="GO" id="GO:0065002">
    <property type="term" value="P:intracellular protein transmembrane transport"/>
    <property type="evidence" value="ECO:0007669"/>
    <property type="project" value="UniProtKB-UniRule"/>
</dbReference>
<dbReference type="InterPro" id="IPR054384">
    <property type="entry name" value="SecDF_P1_head"/>
</dbReference>
<dbReference type="InterPro" id="IPR048631">
    <property type="entry name" value="SecD_1st"/>
</dbReference>
<feature type="transmembrane region" description="Helical" evidence="10">
    <location>
        <begin position="499"/>
        <end position="520"/>
    </location>
</feature>
<dbReference type="InterPro" id="IPR022646">
    <property type="entry name" value="SecD/SecF_CS"/>
</dbReference>
<evidence type="ECO:0000256" key="8">
    <source>
        <dbReference type="ARBA" id="ARBA00023010"/>
    </source>
</evidence>
<sequence>MLYFPRWKYTLIAITCVLGFLLSAPNLISKDALSELPDWFPSNQVNLGLDLQGGVHLLLQVDVETVLSDRLEALEDDVRVTLREARIGYTGLSTADERVTVRIRNAEEVQRASDLLSELSSPINANVFSAVPESDIDIEVTGSRIGLTYTETARLQRLQSVLQQSIEIVRRRIDELGTNEPIIQRQGADRILVQVPGFDDPQRIIDIIGQTAQMNFHLVDTSVSVVEAIQNRPPAGSIVLPLIDGSGGSVLIRRRVMVSGESLIDAQPSFDQQTNEPVVSFRFDASGGKRFADVTQANVGRPFAIVLDNQVISAPVIRQPILGGNGQISGGFSITEANDLAILLRAGALPAPLSVLEERTVGPGLGADSIAAGEVAAAIGFIAVICFILIVYGLFGVFANVALIINVALIFGGLSLLQATLTLPGIAGIVLTIGMAVDANVLIFERIKEEVRAGKTPINAIDVGYSRALGTIIDANITTFIAAAILFQMGSGPVRGFAVTLAIGIITSVFTAFTVTRLFVSIWLKSRRPSEVPL</sequence>
<dbReference type="STRING" id="1458461.BN1012_Phect2998"/>
<dbReference type="SUPFAM" id="SSF82866">
    <property type="entry name" value="Multidrug efflux transporter AcrB transmembrane domain"/>
    <property type="match status" value="1"/>
</dbReference>
<evidence type="ECO:0000256" key="3">
    <source>
        <dbReference type="ARBA" id="ARBA00022475"/>
    </source>
</evidence>
<comment type="caution">
    <text evidence="10">Lacks conserved residue(s) required for the propagation of feature annotation.</text>
</comment>
<gene>
    <name evidence="10" type="primary">secD</name>
    <name evidence="14" type="ORF">BN1012_Phect2998</name>
</gene>
<dbReference type="Pfam" id="PF22599">
    <property type="entry name" value="SecDF_P1_head"/>
    <property type="match status" value="1"/>
</dbReference>
<dbReference type="OrthoDB" id="9805019at2"/>
<comment type="subcellular location">
    <subcellularLocation>
        <location evidence="1 10">Cell membrane</location>
        <topology evidence="1 10">Multi-pass membrane protein</topology>
    </subcellularLocation>
</comment>
<reference evidence="14 15" key="1">
    <citation type="journal article" date="2014" name="Front. Genet.">
        <title>Genome and metabolic network of "Candidatus Phaeomarinobacter ectocarpi" Ec32, a new candidate genus of Alphaproteobacteria frequently associated with brown algae.</title>
        <authorList>
            <person name="Dittami S.M."/>
            <person name="Barbeyron T."/>
            <person name="Boyen C."/>
            <person name="Cambefort J."/>
            <person name="Collet G."/>
            <person name="Delage L."/>
            <person name="Gobet A."/>
            <person name="Groisillier A."/>
            <person name="Leblanc C."/>
            <person name="Michel G."/>
            <person name="Scornet D."/>
            <person name="Siegel A."/>
            <person name="Tapia J.E."/>
            <person name="Tonon T."/>
        </authorList>
    </citation>
    <scope>NUCLEOTIDE SEQUENCE [LARGE SCALE GENOMIC DNA]</scope>
    <source>
        <strain evidence="14 15">Ec32</strain>
    </source>
</reference>
<accession>X5MNF4</accession>